<feature type="transmembrane region" description="Helical" evidence="2">
    <location>
        <begin position="13"/>
        <end position="32"/>
    </location>
</feature>
<keyword evidence="2" id="KW-1133">Transmembrane helix</keyword>
<feature type="transmembrane region" description="Helical" evidence="2">
    <location>
        <begin position="275"/>
        <end position="298"/>
    </location>
</feature>
<keyword evidence="4" id="KW-1185">Reference proteome</keyword>
<protein>
    <submittedName>
        <fullName evidence="3">Serpentine type 7TM GPCR chemoreceptor srd domain-containing protein</fullName>
    </submittedName>
</protein>
<feature type="compositionally biased region" description="Polar residues" evidence="1">
    <location>
        <begin position="320"/>
        <end position="347"/>
    </location>
</feature>
<dbReference type="Proteomes" id="UP001201812">
    <property type="component" value="Unassembled WGS sequence"/>
</dbReference>
<evidence type="ECO:0000256" key="2">
    <source>
        <dbReference type="SAM" id="Phobius"/>
    </source>
</evidence>
<evidence type="ECO:0000313" key="3">
    <source>
        <dbReference type="EMBL" id="KAI1696958.1"/>
    </source>
</evidence>
<proteinExistence type="predicted"/>
<dbReference type="PANTHER" id="PTHR22943">
    <property type="entry name" value="7-TRANSMEMBRANE DOMAIN RECEPTOR C.ELEGANS"/>
    <property type="match status" value="1"/>
</dbReference>
<comment type="caution">
    <text evidence="3">The sequence shown here is derived from an EMBL/GenBank/DDBJ whole genome shotgun (WGS) entry which is preliminary data.</text>
</comment>
<dbReference type="EMBL" id="JAKKPZ010000296">
    <property type="protein sequence ID" value="KAI1696958.1"/>
    <property type="molecule type" value="Genomic_DNA"/>
</dbReference>
<feature type="region of interest" description="Disordered" evidence="1">
    <location>
        <begin position="318"/>
        <end position="347"/>
    </location>
</feature>
<feature type="transmembrane region" description="Helical" evidence="2">
    <location>
        <begin position="44"/>
        <end position="67"/>
    </location>
</feature>
<reference evidence="3" key="1">
    <citation type="submission" date="2022-01" db="EMBL/GenBank/DDBJ databases">
        <title>Genome Sequence Resource for Two Populations of Ditylenchus destructor, the Migratory Endoparasitic Phytonematode.</title>
        <authorList>
            <person name="Zhang H."/>
            <person name="Lin R."/>
            <person name="Xie B."/>
        </authorList>
    </citation>
    <scope>NUCLEOTIDE SEQUENCE</scope>
    <source>
        <strain evidence="3">BazhouSP</strain>
    </source>
</reference>
<accession>A0AAD4MJ18</accession>
<gene>
    <name evidence="3" type="ORF">DdX_18775</name>
</gene>
<dbReference type="PANTHER" id="PTHR22943:SF248">
    <property type="entry name" value="SEVEN TM RECEPTOR"/>
    <property type="match status" value="1"/>
</dbReference>
<dbReference type="InterPro" id="IPR019421">
    <property type="entry name" value="7TM_GPCR_serpentine_rcpt_Srd"/>
</dbReference>
<dbReference type="SUPFAM" id="SSF81321">
    <property type="entry name" value="Family A G protein-coupled receptor-like"/>
    <property type="match status" value="1"/>
</dbReference>
<evidence type="ECO:0000313" key="4">
    <source>
        <dbReference type="Proteomes" id="UP001201812"/>
    </source>
</evidence>
<keyword evidence="2" id="KW-0472">Membrane</keyword>
<organism evidence="3 4">
    <name type="scientific">Ditylenchus destructor</name>
    <dbReference type="NCBI Taxonomy" id="166010"/>
    <lineage>
        <taxon>Eukaryota</taxon>
        <taxon>Metazoa</taxon>
        <taxon>Ecdysozoa</taxon>
        <taxon>Nematoda</taxon>
        <taxon>Chromadorea</taxon>
        <taxon>Rhabditida</taxon>
        <taxon>Tylenchina</taxon>
        <taxon>Tylenchomorpha</taxon>
        <taxon>Sphaerularioidea</taxon>
        <taxon>Anguinidae</taxon>
        <taxon>Anguininae</taxon>
        <taxon>Ditylenchus</taxon>
    </lineage>
</organism>
<feature type="transmembrane region" description="Helical" evidence="2">
    <location>
        <begin position="243"/>
        <end position="269"/>
    </location>
</feature>
<feature type="transmembrane region" description="Helical" evidence="2">
    <location>
        <begin position="87"/>
        <end position="111"/>
    </location>
</feature>
<feature type="transmembrane region" description="Helical" evidence="2">
    <location>
        <begin position="131"/>
        <end position="152"/>
    </location>
</feature>
<feature type="transmembrane region" description="Helical" evidence="2">
    <location>
        <begin position="199"/>
        <end position="222"/>
    </location>
</feature>
<evidence type="ECO:0000256" key="1">
    <source>
        <dbReference type="SAM" id="MobiDB-lite"/>
    </source>
</evidence>
<name>A0AAD4MJ18_9BILA</name>
<keyword evidence="2" id="KW-0812">Transmembrane</keyword>
<dbReference type="Pfam" id="PF10317">
    <property type="entry name" value="7TM_GPCR_Srd"/>
    <property type="match status" value="1"/>
</dbReference>
<dbReference type="AlphaFoldDB" id="A0AAD4MJ18"/>
<sequence length="347" mass="38989">MVSISRIHHVMETMIGICSLTANLTLLYLILTKSQFRVKAYKRILLVTCLVDLFYTIIVFVGQPTILADHGYHYCQVNGFFSNRWAMFDYICCGLYCTSIHSNCVCVITMFIYRYHTVCGQNGVGKIRHMWLVFVLAIFWCMLQSADAFWVYCSGQNPELRKLGLEILDRYGWEYDPNYPPFPTMSYATDAKNILHHTFYLTTLTVGYTIIIWCQSQIMTFLNQHGKSIHASTQRMHAEVNRAMLALAITPSISLIMPVFVVVLALAMSATLGPMGAFLSMCMSAITLANPLTVIYFVKPYRRAIVGFLTCGKYHGGASVESSQKSGGQTRVGTTNSVTNPDLSEVA</sequence>